<dbReference type="Pfam" id="PF00149">
    <property type="entry name" value="Metallophos"/>
    <property type="match status" value="1"/>
</dbReference>
<dbReference type="GO" id="GO:0016787">
    <property type="term" value="F:hydrolase activity"/>
    <property type="evidence" value="ECO:0007669"/>
    <property type="project" value="InterPro"/>
</dbReference>
<dbReference type="EMBL" id="RBAH01000008">
    <property type="protein sequence ID" value="RKN84532.1"/>
    <property type="molecule type" value="Genomic_DNA"/>
</dbReference>
<dbReference type="CDD" id="cd00838">
    <property type="entry name" value="MPP_superfamily"/>
    <property type="match status" value="1"/>
</dbReference>
<evidence type="ECO:0000259" key="1">
    <source>
        <dbReference type="Pfam" id="PF00149"/>
    </source>
</evidence>
<evidence type="ECO:0000313" key="3">
    <source>
        <dbReference type="Proteomes" id="UP000282311"/>
    </source>
</evidence>
<dbReference type="AlphaFoldDB" id="A0A3B0CGS1"/>
<dbReference type="RefSeq" id="WP_120747788.1">
    <property type="nucleotide sequence ID" value="NZ_RBAH01000008.1"/>
</dbReference>
<reference evidence="2 3" key="1">
    <citation type="journal article" date="2007" name="Int. J. Syst. Evol. Microbiol.">
        <title>Paenibacillus ginsengarvi sp. nov., isolated from soil from ginseng cultivation.</title>
        <authorList>
            <person name="Yoon M.H."/>
            <person name="Ten L.N."/>
            <person name="Im W.T."/>
        </authorList>
    </citation>
    <scope>NUCLEOTIDE SEQUENCE [LARGE SCALE GENOMIC DNA]</scope>
    <source>
        <strain evidence="2 3">KCTC 13059</strain>
    </source>
</reference>
<protein>
    <recommendedName>
        <fullName evidence="1">Calcineurin-like phosphoesterase domain-containing protein</fullName>
    </recommendedName>
</protein>
<name>A0A3B0CGS1_9BACL</name>
<dbReference type="Gene3D" id="3.60.21.10">
    <property type="match status" value="1"/>
</dbReference>
<organism evidence="2 3">
    <name type="scientific">Paenibacillus ginsengarvi</name>
    <dbReference type="NCBI Taxonomy" id="400777"/>
    <lineage>
        <taxon>Bacteria</taxon>
        <taxon>Bacillati</taxon>
        <taxon>Bacillota</taxon>
        <taxon>Bacilli</taxon>
        <taxon>Bacillales</taxon>
        <taxon>Paenibacillaceae</taxon>
        <taxon>Paenibacillus</taxon>
    </lineage>
</organism>
<dbReference type="InterPro" id="IPR029052">
    <property type="entry name" value="Metallo-depent_PP-like"/>
</dbReference>
<feature type="domain" description="Calcineurin-like phosphoesterase" evidence="1">
    <location>
        <begin position="19"/>
        <end position="234"/>
    </location>
</feature>
<dbReference type="InterPro" id="IPR004843">
    <property type="entry name" value="Calcineurin-like_PHP"/>
</dbReference>
<accession>A0A3B0CGS1</accession>
<evidence type="ECO:0000313" key="2">
    <source>
        <dbReference type="EMBL" id="RKN84532.1"/>
    </source>
</evidence>
<keyword evidence="3" id="KW-1185">Reference proteome</keyword>
<comment type="caution">
    <text evidence="2">The sequence shown here is derived from an EMBL/GenBank/DDBJ whole genome shotgun (WGS) entry which is preliminary data.</text>
</comment>
<dbReference type="Proteomes" id="UP000282311">
    <property type="component" value="Unassembled WGS sequence"/>
</dbReference>
<dbReference type="SUPFAM" id="SSF56300">
    <property type="entry name" value="Metallo-dependent phosphatases"/>
    <property type="match status" value="1"/>
</dbReference>
<proteinExistence type="predicted"/>
<sequence>MIPYLEGAKNNKHKGDRVKIGFVGDLHGRVFHSLAVMAEWQIRYKEKLDLIIQVGDFGAYPEPSDELKEKRGYDLDPSQFDFSRHVKAKEPLANRLHDIRKYFVEPIYFIRGNHEDFNWLNRLCSESEQNTISIDPFDLFHYVKDGTVLEKEGKKIACLGGVQTPDKEDPRSINEDAYLNLLNYPPGEIDILVTHDAPYGALTNQQGQKGGSKMLLTLIETLKPKYMIGGHYHHMIGPMVFGETTYMGLNLIIYHRADELGLVKPGSFGILDMSKDEINFVTDAWLSEFDKRLDFIHYCEKLQKSASVPL</sequence>
<gene>
    <name evidence="2" type="ORF">D7M11_13725</name>
</gene>